<dbReference type="Proteomes" id="UP000290560">
    <property type="component" value="Unassembled WGS sequence"/>
</dbReference>
<gene>
    <name evidence="1" type="ORF">B296_00006092</name>
    <name evidence="2" type="ORF">BHM03_00009887</name>
</gene>
<protein>
    <submittedName>
        <fullName evidence="1">Uncharacterized protein</fullName>
    </submittedName>
</protein>
<evidence type="ECO:0000313" key="2">
    <source>
        <dbReference type="EMBL" id="RZR72046.1"/>
    </source>
</evidence>
<reference evidence="1 3" key="1">
    <citation type="journal article" date="2014" name="Agronomy (Basel)">
        <title>A Draft Genome Sequence for Ensete ventricosum, the Drought-Tolerant Tree Against Hunger.</title>
        <authorList>
            <person name="Harrison J."/>
            <person name="Moore K.A."/>
            <person name="Paszkiewicz K."/>
            <person name="Jones T."/>
            <person name="Grant M."/>
            <person name="Ambacheew D."/>
            <person name="Muzemil S."/>
            <person name="Studholme D.J."/>
        </authorList>
    </citation>
    <scope>NUCLEOTIDE SEQUENCE [LARGE SCALE GENOMIC DNA]</scope>
</reference>
<evidence type="ECO:0000313" key="1">
    <source>
        <dbReference type="EMBL" id="RRT56073.1"/>
    </source>
</evidence>
<name>A0A444FQT4_ENSVE</name>
<organism evidence="1 3">
    <name type="scientific">Ensete ventricosum</name>
    <name type="common">Abyssinian banana</name>
    <name type="synonym">Musa ensete</name>
    <dbReference type="NCBI Taxonomy" id="4639"/>
    <lineage>
        <taxon>Eukaryota</taxon>
        <taxon>Viridiplantae</taxon>
        <taxon>Streptophyta</taxon>
        <taxon>Embryophyta</taxon>
        <taxon>Tracheophyta</taxon>
        <taxon>Spermatophyta</taxon>
        <taxon>Magnoliopsida</taxon>
        <taxon>Liliopsida</taxon>
        <taxon>Zingiberales</taxon>
        <taxon>Musaceae</taxon>
        <taxon>Ensete</taxon>
    </lineage>
</organism>
<accession>A0A444FQT4</accession>
<sequence length="150" mass="16957">MLVIRLEQWNRESSKEQRSHFNLHVRNEQPMGRFGKFELASTARKYLYGPMSLLPNSAQIPYGSRESVSSELPLEPDIEGDASSSSLVLFPGELVRENMFIRHLKISSDSLFGPLDSDSFGALDSSNFASLELFRKFIPVLSLSTELHFC</sequence>
<reference evidence="2" key="2">
    <citation type="journal article" date="2018" name="Data Brief">
        <title>Genome sequence data from 17 accessions of Ensete ventricosum, a staple food crop for millions in Ethiopia.</title>
        <authorList>
            <person name="Yemataw Z."/>
            <person name="Muzemil S."/>
            <person name="Ambachew D."/>
            <person name="Tripathi L."/>
            <person name="Tesfaye K."/>
            <person name="Chala A."/>
            <person name="Farbos A."/>
            <person name="O'Neill P."/>
            <person name="Moore K."/>
            <person name="Grant M."/>
            <person name="Studholme D.J."/>
        </authorList>
    </citation>
    <scope>NUCLEOTIDE SEQUENCE [LARGE SCALE GENOMIC DNA]</scope>
    <source>
        <tissue evidence="2">Leaf</tissue>
    </source>
</reference>
<dbReference type="AlphaFoldDB" id="A0A444FQT4"/>
<dbReference type="EMBL" id="AMZH03009785">
    <property type="protein sequence ID" value="RRT56073.1"/>
    <property type="molecule type" value="Genomic_DNA"/>
</dbReference>
<proteinExistence type="predicted"/>
<reference evidence="1" key="3">
    <citation type="submission" date="2018-09" db="EMBL/GenBank/DDBJ databases">
        <authorList>
            <person name="Harrison J."/>
            <person name="Moore K.A."/>
            <person name="Paszkiewicz K."/>
            <person name="Jones T."/>
            <person name="Grant M."/>
            <person name="Ambacheew D."/>
            <person name="Muzemil S."/>
            <person name="Studholme D."/>
        </authorList>
    </citation>
    <scope>NUCLEOTIDE SEQUENCE</scope>
</reference>
<evidence type="ECO:0000313" key="3">
    <source>
        <dbReference type="Proteomes" id="UP000287651"/>
    </source>
</evidence>
<dbReference type="Proteomes" id="UP000287651">
    <property type="component" value="Unassembled WGS sequence"/>
</dbReference>
<dbReference type="EMBL" id="KV875621">
    <property type="protein sequence ID" value="RZR72046.1"/>
    <property type="molecule type" value="Genomic_DNA"/>
</dbReference>